<gene>
    <name evidence="8" type="ORF">EUGRSUZ_G01053</name>
</gene>
<dbReference type="Gramene" id="KCW63412">
    <property type="protein sequence ID" value="KCW63412"/>
    <property type="gene ID" value="EUGRSUZ_G01053"/>
</dbReference>
<evidence type="ECO:0000256" key="2">
    <source>
        <dbReference type="ARBA" id="ARBA00023015"/>
    </source>
</evidence>
<dbReference type="GO" id="GO:0003677">
    <property type="term" value="F:DNA binding"/>
    <property type="evidence" value="ECO:0007669"/>
    <property type="project" value="UniProtKB-KW"/>
</dbReference>
<evidence type="ECO:0000256" key="1">
    <source>
        <dbReference type="ARBA" id="ARBA00004123"/>
    </source>
</evidence>
<accession>A0A059BB25</accession>
<proteinExistence type="predicted"/>
<keyword evidence="2" id="KW-0805">Transcription regulation</keyword>
<dbReference type="Pfam" id="PF02365">
    <property type="entry name" value="NAM"/>
    <property type="match status" value="1"/>
</dbReference>
<evidence type="ECO:0000259" key="7">
    <source>
        <dbReference type="PROSITE" id="PS51005"/>
    </source>
</evidence>
<dbReference type="InParanoid" id="A0A059BB25"/>
<dbReference type="PROSITE" id="PS51005">
    <property type="entry name" value="NAC"/>
    <property type="match status" value="1"/>
</dbReference>
<dbReference type="PANTHER" id="PTHR31989">
    <property type="entry name" value="NAC DOMAIN-CONTAINING PROTEIN 82-RELATED"/>
    <property type="match status" value="1"/>
</dbReference>
<sequence>METRIYPISYDVKEIALSLQRAIVGYGFRPTEEELINYMKLEVPGRRESFCIIPTLDDIYKVNPWDLPAKFKENSIIPSNDQEWWFICPRTQTQRISRKTPCGYSWKITGSHKDIKAGNDDKKIGSKIPLIFQDGVQTNWVIHEYHLLDNDFNRNYVLCHLKRRRDEKADNSSIASDHGANYLVDLESYLHQPDHEGSFPEYSIQAMMGSLIEESPTVMDFTSDNGHTDDYSQLLPETGKEDEYMLFEDLFDADFFHGDEMQIQLRDGQTSNLHNERPVLMKHQRTQTIDSLPGVVPFDGKKGMVENKFSSPLVVPKKPMALPVYTASVKYNGKDEVPGFRNVRQETVAQSIKPERIYLDETAARTKSGQISIMENRRTQTIGSLHGVFPLEQKKAIIQSKLNSSRVSSAKPMELLSKPVTPKMPEPPKIYVNEELRLEKVKKQEITLRNVKTECVSWDEAAATAKVPKYRDYCSASNSSGKKTSREIEHAREKANSVTTLIRPTTKSEESSINPPLHNLVNMLIGIFLLCAITCQVFNL</sequence>
<feature type="domain" description="NAC" evidence="7">
    <location>
        <begin position="22"/>
        <end position="164"/>
    </location>
</feature>
<keyword evidence="4" id="KW-0804">Transcription</keyword>
<keyword evidence="5" id="KW-0539">Nucleus</keyword>
<evidence type="ECO:0000313" key="8">
    <source>
        <dbReference type="EMBL" id="KCW63412.1"/>
    </source>
</evidence>
<dbReference type="GO" id="GO:0006355">
    <property type="term" value="P:regulation of DNA-templated transcription"/>
    <property type="evidence" value="ECO:0007669"/>
    <property type="project" value="InterPro"/>
</dbReference>
<organism evidence="8">
    <name type="scientific">Eucalyptus grandis</name>
    <name type="common">Flooded gum</name>
    <dbReference type="NCBI Taxonomy" id="71139"/>
    <lineage>
        <taxon>Eukaryota</taxon>
        <taxon>Viridiplantae</taxon>
        <taxon>Streptophyta</taxon>
        <taxon>Embryophyta</taxon>
        <taxon>Tracheophyta</taxon>
        <taxon>Spermatophyta</taxon>
        <taxon>Magnoliopsida</taxon>
        <taxon>eudicotyledons</taxon>
        <taxon>Gunneridae</taxon>
        <taxon>Pentapetalae</taxon>
        <taxon>rosids</taxon>
        <taxon>malvids</taxon>
        <taxon>Myrtales</taxon>
        <taxon>Myrtaceae</taxon>
        <taxon>Myrtoideae</taxon>
        <taxon>Eucalypteae</taxon>
        <taxon>Eucalyptus</taxon>
    </lineage>
</organism>
<evidence type="ECO:0000256" key="3">
    <source>
        <dbReference type="ARBA" id="ARBA00023125"/>
    </source>
</evidence>
<protein>
    <recommendedName>
        <fullName evidence="7">NAC domain-containing protein</fullName>
    </recommendedName>
</protein>
<dbReference type="EMBL" id="KK198759">
    <property type="protein sequence ID" value="KCW63412.1"/>
    <property type="molecule type" value="Genomic_DNA"/>
</dbReference>
<evidence type="ECO:0000256" key="4">
    <source>
        <dbReference type="ARBA" id="ARBA00023163"/>
    </source>
</evidence>
<name>A0A059BB25_EUCGR</name>
<dbReference type="STRING" id="71139.A0A059BB25"/>
<dbReference type="InterPro" id="IPR036093">
    <property type="entry name" value="NAC_dom_sf"/>
</dbReference>
<comment type="subcellular location">
    <subcellularLocation>
        <location evidence="1">Nucleus</location>
    </subcellularLocation>
</comment>
<dbReference type="GO" id="GO:0005634">
    <property type="term" value="C:nucleus"/>
    <property type="evidence" value="ECO:0007669"/>
    <property type="project" value="UniProtKB-SubCell"/>
</dbReference>
<dbReference type="AlphaFoldDB" id="A0A059BB25"/>
<feature type="compositionally biased region" description="Basic and acidic residues" evidence="6">
    <location>
        <begin position="484"/>
        <end position="495"/>
    </location>
</feature>
<feature type="region of interest" description="Disordered" evidence="6">
    <location>
        <begin position="476"/>
        <end position="496"/>
    </location>
</feature>
<dbReference type="SUPFAM" id="SSF101941">
    <property type="entry name" value="NAC domain"/>
    <property type="match status" value="1"/>
</dbReference>
<dbReference type="Gene3D" id="2.170.150.80">
    <property type="entry name" value="NAC domain"/>
    <property type="match status" value="1"/>
</dbReference>
<keyword evidence="3" id="KW-0238">DNA-binding</keyword>
<dbReference type="InterPro" id="IPR003441">
    <property type="entry name" value="NAC-dom"/>
</dbReference>
<evidence type="ECO:0000256" key="6">
    <source>
        <dbReference type="SAM" id="MobiDB-lite"/>
    </source>
</evidence>
<evidence type="ECO:0000256" key="5">
    <source>
        <dbReference type="ARBA" id="ARBA00023242"/>
    </source>
</evidence>
<reference evidence="8" key="1">
    <citation type="submission" date="2013-07" db="EMBL/GenBank/DDBJ databases">
        <title>The genome of Eucalyptus grandis.</title>
        <authorList>
            <person name="Schmutz J."/>
            <person name="Hayes R."/>
            <person name="Myburg A."/>
            <person name="Tuskan G."/>
            <person name="Grattapaglia D."/>
            <person name="Rokhsar D.S."/>
        </authorList>
    </citation>
    <scope>NUCLEOTIDE SEQUENCE</scope>
    <source>
        <tissue evidence="8">Leaf extractions</tissue>
    </source>
</reference>